<gene>
    <name evidence="2" type="ORF">F4561_003801</name>
</gene>
<organism evidence="2 3">
    <name type="scientific">Lipingzhangella halophila</name>
    <dbReference type="NCBI Taxonomy" id="1783352"/>
    <lineage>
        <taxon>Bacteria</taxon>
        <taxon>Bacillati</taxon>
        <taxon>Actinomycetota</taxon>
        <taxon>Actinomycetes</taxon>
        <taxon>Streptosporangiales</taxon>
        <taxon>Nocardiopsidaceae</taxon>
        <taxon>Lipingzhangella</taxon>
    </lineage>
</organism>
<feature type="transmembrane region" description="Helical" evidence="1">
    <location>
        <begin position="113"/>
        <end position="133"/>
    </location>
</feature>
<keyword evidence="1" id="KW-1133">Transmembrane helix</keyword>
<accession>A0A7W7RK42</accession>
<dbReference type="RefSeq" id="WP_184580670.1">
    <property type="nucleotide sequence ID" value="NZ_JACHJT010000001.1"/>
</dbReference>
<keyword evidence="1" id="KW-0812">Transmembrane</keyword>
<evidence type="ECO:0000313" key="2">
    <source>
        <dbReference type="EMBL" id="MBB4932981.1"/>
    </source>
</evidence>
<name>A0A7W7RK42_9ACTN</name>
<protein>
    <submittedName>
        <fullName evidence="2">Uncharacterized membrane protein YhaH (DUF805 family)</fullName>
    </submittedName>
</protein>
<feature type="transmembrane region" description="Helical" evidence="1">
    <location>
        <begin position="87"/>
        <end position="107"/>
    </location>
</feature>
<sequence length="145" mass="16169">MDTERRTTLIRGAVAILAVVVFYAVFFIVWTAVLSNIYLTYSSLLRGERPWVDLALWAVLPYLVSSFLMVVIAALTFGRDRLRSRPGWLVVLTPPVLVLLVDLVVGVTRGDPWYVLIRFAAVAAGAGAAFWLVRPRERGHADLLD</sequence>
<feature type="transmembrane region" description="Helical" evidence="1">
    <location>
        <begin position="12"/>
        <end position="34"/>
    </location>
</feature>
<comment type="caution">
    <text evidence="2">The sequence shown here is derived from an EMBL/GenBank/DDBJ whole genome shotgun (WGS) entry which is preliminary data.</text>
</comment>
<evidence type="ECO:0000313" key="3">
    <source>
        <dbReference type="Proteomes" id="UP000523007"/>
    </source>
</evidence>
<keyword evidence="3" id="KW-1185">Reference proteome</keyword>
<keyword evidence="1" id="KW-0472">Membrane</keyword>
<dbReference type="AlphaFoldDB" id="A0A7W7RK42"/>
<evidence type="ECO:0000256" key="1">
    <source>
        <dbReference type="SAM" id="Phobius"/>
    </source>
</evidence>
<feature type="transmembrane region" description="Helical" evidence="1">
    <location>
        <begin position="54"/>
        <end position="75"/>
    </location>
</feature>
<reference evidence="2 3" key="1">
    <citation type="submission" date="2020-08" db="EMBL/GenBank/DDBJ databases">
        <title>Sequencing the genomes of 1000 actinobacteria strains.</title>
        <authorList>
            <person name="Klenk H.-P."/>
        </authorList>
    </citation>
    <scope>NUCLEOTIDE SEQUENCE [LARGE SCALE GENOMIC DNA]</scope>
    <source>
        <strain evidence="2 3">DSM 102030</strain>
    </source>
</reference>
<proteinExistence type="predicted"/>
<dbReference type="EMBL" id="JACHJT010000001">
    <property type="protein sequence ID" value="MBB4932981.1"/>
    <property type="molecule type" value="Genomic_DNA"/>
</dbReference>
<dbReference type="Proteomes" id="UP000523007">
    <property type="component" value="Unassembled WGS sequence"/>
</dbReference>